<protein>
    <recommendedName>
        <fullName evidence="3">Hpr(Ser) kinase/phosphatase</fullName>
    </recommendedName>
</protein>
<gene>
    <name evidence="1" type="ORF">LX69_01589</name>
</gene>
<sequence>MKHPLLLISGITHRLSLPDDGLRLDESGTCRLFYTHDAVSQSECIDVRFVKQPASAFPVGEVLYEGTPWEGILMPYRWLVEKMNDRLAIRVLFDEHDTFHQAMALFDASFTSVEVCLDVKKDDVVVDPFFYPLGILMHIYLVHHRGGMVIHASGVRDGERGYLFTGVSGIGKSTMSRLWQEAGAQVVNDDRLVVMPAGGGFEIHNTPMPYYVDKPKSAPLNAIFLLRQSPVNECRPITGVVSMSRVLANCMQHFHSRDYIDRYLDVVSAVVKSVPVFELGFKPDADVVALIRQMQW</sequence>
<comment type="caution">
    <text evidence="1">The sequence shown here is derived from an EMBL/GenBank/DDBJ whole genome shotgun (WGS) entry which is preliminary data.</text>
</comment>
<name>A0A2W7NKT3_9BACT</name>
<evidence type="ECO:0000313" key="1">
    <source>
        <dbReference type="EMBL" id="PZX17274.1"/>
    </source>
</evidence>
<dbReference type="AlphaFoldDB" id="A0A2W7NKT3"/>
<evidence type="ECO:0000313" key="2">
    <source>
        <dbReference type="Proteomes" id="UP000249239"/>
    </source>
</evidence>
<reference evidence="1 2" key="1">
    <citation type="submission" date="2018-06" db="EMBL/GenBank/DDBJ databases">
        <title>Genomic Encyclopedia of Archaeal and Bacterial Type Strains, Phase II (KMG-II): from individual species to whole genera.</title>
        <authorList>
            <person name="Goeker M."/>
        </authorList>
    </citation>
    <scope>NUCLEOTIDE SEQUENCE [LARGE SCALE GENOMIC DNA]</scope>
    <source>
        <strain evidence="1 2">DSM 6779</strain>
    </source>
</reference>
<dbReference type="EMBL" id="QKZK01000010">
    <property type="protein sequence ID" value="PZX17274.1"/>
    <property type="molecule type" value="Genomic_DNA"/>
</dbReference>
<dbReference type="RefSeq" id="WP_111445265.1">
    <property type="nucleotide sequence ID" value="NZ_QKZK01000010.1"/>
</dbReference>
<dbReference type="Proteomes" id="UP000249239">
    <property type="component" value="Unassembled WGS sequence"/>
</dbReference>
<evidence type="ECO:0008006" key="3">
    <source>
        <dbReference type="Google" id="ProtNLM"/>
    </source>
</evidence>
<dbReference type="Gene3D" id="3.40.50.300">
    <property type="entry name" value="P-loop containing nucleotide triphosphate hydrolases"/>
    <property type="match status" value="1"/>
</dbReference>
<proteinExistence type="predicted"/>
<organism evidence="1 2">
    <name type="scientific">Breznakibacter xylanolyticus</name>
    <dbReference type="NCBI Taxonomy" id="990"/>
    <lineage>
        <taxon>Bacteria</taxon>
        <taxon>Pseudomonadati</taxon>
        <taxon>Bacteroidota</taxon>
        <taxon>Bacteroidia</taxon>
        <taxon>Marinilabiliales</taxon>
        <taxon>Marinilabiliaceae</taxon>
        <taxon>Breznakibacter</taxon>
    </lineage>
</organism>
<dbReference type="SUPFAM" id="SSF53795">
    <property type="entry name" value="PEP carboxykinase-like"/>
    <property type="match status" value="1"/>
</dbReference>
<accession>A0A2W7NKT3</accession>
<keyword evidence="2" id="KW-1185">Reference proteome</keyword>
<dbReference type="OrthoDB" id="384098at2"/>
<dbReference type="InterPro" id="IPR027417">
    <property type="entry name" value="P-loop_NTPase"/>
</dbReference>